<proteinExistence type="inferred from homology"/>
<dbReference type="STRING" id="1280953.HOC_06328"/>
<organism evidence="9 10">
    <name type="scientific">Hyphomonas oceanitis SCH89</name>
    <dbReference type="NCBI Taxonomy" id="1280953"/>
    <lineage>
        <taxon>Bacteria</taxon>
        <taxon>Pseudomonadati</taxon>
        <taxon>Pseudomonadota</taxon>
        <taxon>Alphaproteobacteria</taxon>
        <taxon>Hyphomonadales</taxon>
        <taxon>Hyphomonadaceae</taxon>
        <taxon>Hyphomonas</taxon>
    </lineage>
</organism>
<keyword evidence="10" id="KW-1185">Reference proteome</keyword>
<keyword evidence="2 7" id="KW-0963">Cytoplasm</keyword>
<evidence type="ECO:0000313" key="10">
    <source>
        <dbReference type="Proteomes" id="UP000024942"/>
    </source>
</evidence>
<keyword evidence="4 7" id="KW-0805">Transcription regulation</keyword>
<comment type="similarity">
    <text evidence="7">Belongs to the MraZ family.</text>
</comment>
<dbReference type="OrthoDB" id="9807753at2"/>
<dbReference type="Gene3D" id="3.40.1550.20">
    <property type="entry name" value="Transcriptional regulator MraZ domain"/>
    <property type="match status" value="1"/>
</dbReference>
<dbReference type="InterPro" id="IPR038619">
    <property type="entry name" value="MraZ_sf"/>
</dbReference>
<dbReference type="EMBL" id="ARYL01000007">
    <property type="protein sequence ID" value="KDA03230.1"/>
    <property type="molecule type" value="Genomic_DNA"/>
</dbReference>
<dbReference type="eggNOG" id="COG2001">
    <property type="taxonomic scope" value="Bacteria"/>
</dbReference>
<keyword evidence="6 7" id="KW-0804">Transcription</keyword>
<gene>
    <name evidence="7" type="primary">mraZ</name>
    <name evidence="9" type="ORF">HOC_06328</name>
</gene>
<dbReference type="PANTHER" id="PTHR34701">
    <property type="entry name" value="TRANSCRIPTIONAL REGULATOR MRAZ"/>
    <property type="match status" value="1"/>
</dbReference>
<evidence type="ECO:0000313" key="9">
    <source>
        <dbReference type="EMBL" id="KDA03230.1"/>
    </source>
</evidence>
<name>A0A059G9H0_9PROT</name>
<evidence type="ECO:0000256" key="6">
    <source>
        <dbReference type="ARBA" id="ARBA00023163"/>
    </source>
</evidence>
<dbReference type="CDD" id="cd16320">
    <property type="entry name" value="MraZ_N"/>
    <property type="match status" value="1"/>
</dbReference>
<protein>
    <recommendedName>
        <fullName evidence="1 7">Transcriptional regulator MraZ</fullName>
    </recommendedName>
</protein>
<dbReference type="InterPro" id="IPR037914">
    <property type="entry name" value="SpoVT-AbrB_sf"/>
</dbReference>
<dbReference type="GO" id="GO:0000976">
    <property type="term" value="F:transcription cis-regulatory region binding"/>
    <property type="evidence" value="ECO:0007669"/>
    <property type="project" value="TreeGrafter"/>
</dbReference>
<keyword evidence="3" id="KW-0677">Repeat</keyword>
<dbReference type="GO" id="GO:0003700">
    <property type="term" value="F:DNA-binding transcription factor activity"/>
    <property type="evidence" value="ECO:0007669"/>
    <property type="project" value="UniProtKB-UniRule"/>
</dbReference>
<evidence type="ECO:0000259" key="8">
    <source>
        <dbReference type="PROSITE" id="PS51740"/>
    </source>
</evidence>
<feature type="domain" description="SpoVT-AbrB" evidence="8">
    <location>
        <begin position="5"/>
        <end position="51"/>
    </location>
</feature>
<dbReference type="PROSITE" id="PS51740">
    <property type="entry name" value="SPOVT_ABRB"/>
    <property type="match status" value="2"/>
</dbReference>
<evidence type="ECO:0000256" key="2">
    <source>
        <dbReference type="ARBA" id="ARBA00022490"/>
    </source>
</evidence>
<evidence type="ECO:0000256" key="1">
    <source>
        <dbReference type="ARBA" id="ARBA00013860"/>
    </source>
</evidence>
<comment type="subunit">
    <text evidence="7">Forms oligomers.</text>
</comment>
<accession>A0A059G9H0</accession>
<dbReference type="AlphaFoldDB" id="A0A059G9H0"/>
<sequence>MFVSTYESAIDAKGRVSIPAPFRAELGGSSRIFLWQALDGSGCLEGGGEALMAMYRATLTRLAPQSDVRKVLVNRIIAGSADLKMDETGRIKLPEDLCKAAELEGRIKFAGNMDSFQIWNPDKHAAYNASMEAAAASPDVMAAFGRAYSEVLHQQGAGHYNGPKLVEGGES</sequence>
<dbReference type="PATRIC" id="fig|1280953.3.peg.1279"/>
<comment type="subcellular location">
    <subcellularLocation>
        <location evidence="7">Cytoplasm</location>
        <location evidence="7">Nucleoid</location>
    </subcellularLocation>
</comment>
<keyword evidence="5 7" id="KW-0238">DNA-binding</keyword>
<evidence type="ECO:0000256" key="3">
    <source>
        <dbReference type="ARBA" id="ARBA00022737"/>
    </source>
</evidence>
<evidence type="ECO:0000256" key="5">
    <source>
        <dbReference type="ARBA" id="ARBA00023125"/>
    </source>
</evidence>
<comment type="caution">
    <text evidence="9">The sequence shown here is derived from an EMBL/GenBank/DDBJ whole genome shotgun (WGS) entry which is preliminary data.</text>
</comment>
<evidence type="ECO:0000256" key="4">
    <source>
        <dbReference type="ARBA" id="ARBA00023015"/>
    </source>
</evidence>
<dbReference type="SUPFAM" id="SSF89447">
    <property type="entry name" value="AbrB/MazE/MraZ-like"/>
    <property type="match status" value="1"/>
</dbReference>
<dbReference type="CDD" id="cd16321">
    <property type="entry name" value="MraZ_C"/>
    <property type="match status" value="1"/>
</dbReference>
<dbReference type="InterPro" id="IPR020603">
    <property type="entry name" value="MraZ_dom"/>
</dbReference>
<feature type="domain" description="SpoVT-AbrB" evidence="8">
    <location>
        <begin position="80"/>
        <end position="123"/>
    </location>
</feature>
<dbReference type="GO" id="GO:0009295">
    <property type="term" value="C:nucleoid"/>
    <property type="evidence" value="ECO:0007669"/>
    <property type="project" value="UniProtKB-SubCell"/>
</dbReference>
<dbReference type="HAMAP" id="MF_01008">
    <property type="entry name" value="MraZ"/>
    <property type="match status" value="1"/>
</dbReference>
<dbReference type="InterPro" id="IPR007159">
    <property type="entry name" value="SpoVT-AbrB_dom"/>
</dbReference>
<dbReference type="InterPro" id="IPR035642">
    <property type="entry name" value="MraZ_N"/>
</dbReference>
<dbReference type="RefSeq" id="WP_051624582.1">
    <property type="nucleotide sequence ID" value="NZ_ARYL01000007.1"/>
</dbReference>
<dbReference type="InterPro" id="IPR003444">
    <property type="entry name" value="MraZ"/>
</dbReference>
<dbReference type="GO" id="GO:0005737">
    <property type="term" value="C:cytoplasm"/>
    <property type="evidence" value="ECO:0007669"/>
    <property type="project" value="UniProtKB-UniRule"/>
</dbReference>
<evidence type="ECO:0000256" key="7">
    <source>
        <dbReference type="HAMAP-Rule" id="MF_01008"/>
    </source>
</evidence>
<dbReference type="Proteomes" id="UP000024942">
    <property type="component" value="Unassembled WGS sequence"/>
</dbReference>
<dbReference type="PANTHER" id="PTHR34701:SF1">
    <property type="entry name" value="TRANSCRIPTIONAL REGULATOR MRAZ"/>
    <property type="match status" value="1"/>
</dbReference>
<dbReference type="GO" id="GO:2000143">
    <property type="term" value="P:negative regulation of DNA-templated transcription initiation"/>
    <property type="evidence" value="ECO:0007669"/>
    <property type="project" value="TreeGrafter"/>
</dbReference>
<reference evidence="9 10" key="1">
    <citation type="journal article" date="2014" name="Antonie Van Leeuwenhoek">
        <title>Hyphomonas beringensis sp. nov. and Hyphomonas chukchiensis sp. nov., isolated from surface seawater of the Bering Sea and Chukchi Sea.</title>
        <authorList>
            <person name="Li C."/>
            <person name="Lai Q."/>
            <person name="Li G."/>
            <person name="Dong C."/>
            <person name="Wang J."/>
            <person name="Liao Y."/>
            <person name="Shao Z."/>
        </authorList>
    </citation>
    <scope>NUCLEOTIDE SEQUENCE [LARGE SCALE GENOMIC DNA]</scope>
    <source>
        <strain evidence="9 10">SCH89</strain>
    </source>
</reference>
<dbReference type="InterPro" id="IPR035644">
    <property type="entry name" value="MraZ_C"/>
</dbReference>
<dbReference type="Pfam" id="PF02381">
    <property type="entry name" value="MraZ"/>
    <property type="match status" value="2"/>
</dbReference>